<evidence type="ECO:0000256" key="5">
    <source>
        <dbReference type="ARBA" id="ARBA00023136"/>
    </source>
</evidence>
<evidence type="ECO:0000313" key="7">
    <source>
        <dbReference type="EMBL" id="ABB38759.1"/>
    </source>
</evidence>
<evidence type="ECO:0000256" key="3">
    <source>
        <dbReference type="ARBA" id="ARBA00022519"/>
    </source>
</evidence>
<dbReference type="GO" id="GO:0016746">
    <property type="term" value="F:acyltransferase activity"/>
    <property type="evidence" value="ECO:0007669"/>
    <property type="project" value="UniProtKB-KW"/>
</dbReference>
<gene>
    <name evidence="7" type="ordered locus">Dde_1962</name>
</gene>
<dbReference type="RefSeq" id="WP_011367874.1">
    <property type="nucleotide sequence ID" value="NC_007519.1"/>
</dbReference>
<dbReference type="STRING" id="207559.Dde_1962"/>
<dbReference type="eggNOG" id="COG1560">
    <property type="taxonomic scope" value="Bacteria"/>
</dbReference>
<dbReference type="PANTHER" id="PTHR30606">
    <property type="entry name" value="LIPID A BIOSYNTHESIS LAUROYL ACYLTRANSFERASE"/>
    <property type="match status" value="1"/>
</dbReference>
<accession>Q30ZY7</accession>
<dbReference type="Pfam" id="PF03279">
    <property type="entry name" value="Lip_A_acyltrans"/>
    <property type="match status" value="1"/>
</dbReference>
<evidence type="ECO:0000256" key="1">
    <source>
        <dbReference type="ARBA" id="ARBA00004533"/>
    </source>
</evidence>
<keyword evidence="6 7" id="KW-0012">Acyltransferase</keyword>
<evidence type="ECO:0000313" key="8">
    <source>
        <dbReference type="Proteomes" id="UP000002710"/>
    </source>
</evidence>
<dbReference type="InterPro" id="IPR004960">
    <property type="entry name" value="LipA_acyltrans"/>
</dbReference>
<proteinExistence type="predicted"/>
<keyword evidence="3" id="KW-0997">Cell inner membrane</keyword>
<dbReference type="GO" id="GO:0009247">
    <property type="term" value="P:glycolipid biosynthetic process"/>
    <property type="evidence" value="ECO:0007669"/>
    <property type="project" value="UniProtKB-ARBA"/>
</dbReference>
<keyword evidence="4 7" id="KW-0808">Transferase</keyword>
<dbReference type="PANTHER" id="PTHR30606:SF10">
    <property type="entry name" value="PHOSPHATIDYLINOSITOL MANNOSIDE ACYLTRANSFERASE"/>
    <property type="match status" value="1"/>
</dbReference>
<dbReference type="HOGENOM" id="CLU_049421_4_0_7"/>
<dbReference type="KEGG" id="dde:Dde_1962"/>
<reference evidence="7 8" key="1">
    <citation type="journal article" date="2011" name="J. Bacteriol.">
        <title>Complete genome sequence and updated annotation of Desulfovibrio alaskensis G20.</title>
        <authorList>
            <person name="Hauser L.J."/>
            <person name="Land M.L."/>
            <person name="Brown S.D."/>
            <person name="Larimer F."/>
            <person name="Keller K.L."/>
            <person name="Rapp-Giles B.J."/>
            <person name="Price M.N."/>
            <person name="Lin M."/>
            <person name="Bruce D.C."/>
            <person name="Detter J.C."/>
            <person name="Tapia R."/>
            <person name="Han C.S."/>
            <person name="Goodwin L.A."/>
            <person name="Cheng J.F."/>
            <person name="Pitluck S."/>
            <person name="Copeland A."/>
            <person name="Lucas S."/>
            <person name="Nolan M."/>
            <person name="Lapidus A.L."/>
            <person name="Palumbo A.V."/>
            <person name="Wall J.D."/>
        </authorList>
    </citation>
    <scope>NUCLEOTIDE SEQUENCE [LARGE SCALE GENOMIC DNA]</scope>
    <source>
        <strain evidence="8">ATCC BAA 1058 / DSM 17464 / G20</strain>
    </source>
</reference>
<comment type="subcellular location">
    <subcellularLocation>
        <location evidence="1">Cell inner membrane</location>
    </subcellularLocation>
</comment>
<evidence type="ECO:0000256" key="2">
    <source>
        <dbReference type="ARBA" id="ARBA00022475"/>
    </source>
</evidence>
<dbReference type="GO" id="GO:0005886">
    <property type="term" value="C:plasma membrane"/>
    <property type="evidence" value="ECO:0007669"/>
    <property type="project" value="UniProtKB-SubCell"/>
</dbReference>
<dbReference type="Proteomes" id="UP000002710">
    <property type="component" value="Chromosome"/>
</dbReference>
<protein>
    <submittedName>
        <fullName evidence="7">Lipid A biosynthesis acyltransferase</fullName>
    </submittedName>
</protein>
<organism evidence="7 8">
    <name type="scientific">Oleidesulfovibrio alaskensis (strain ATCC BAA-1058 / DSM 17464 / G20)</name>
    <name type="common">Desulfovibrio alaskensis</name>
    <dbReference type="NCBI Taxonomy" id="207559"/>
    <lineage>
        <taxon>Bacteria</taxon>
        <taxon>Pseudomonadati</taxon>
        <taxon>Thermodesulfobacteriota</taxon>
        <taxon>Desulfovibrionia</taxon>
        <taxon>Desulfovibrionales</taxon>
        <taxon>Desulfovibrionaceae</taxon>
        <taxon>Oleidesulfovibrio</taxon>
    </lineage>
</organism>
<evidence type="ECO:0000256" key="6">
    <source>
        <dbReference type="ARBA" id="ARBA00023315"/>
    </source>
</evidence>
<evidence type="ECO:0000256" key="4">
    <source>
        <dbReference type="ARBA" id="ARBA00022679"/>
    </source>
</evidence>
<keyword evidence="5" id="KW-0472">Membrane</keyword>
<dbReference type="CDD" id="cd07984">
    <property type="entry name" value="LPLAT_LABLAT-like"/>
    <property type="match status" value="1"/>
</dbReference>
<dbReference type="AlphaFoldDB" id="Q30ZY7"/>
<name>Q30ZY7_OLEA2</name>
<keyword evidence="2" id="KW-1003">Cell membrane</keyword>
<keyword evidence="8" id="KW-1185">Reference proteome</keyword>
<sequence length="304" mass="34231">MFDFASESALFIGNRIGFSTVRRCGRGLGTLLWHILPDRRKLAVESIQKRLGAGRRQAEAIARESFKSNCQSFAEILLNPRLKDSLPPLTDIDNAEQLARVLALPRPIVGITAHLGAWEMLTGCLSQHAHCGKEQLVVTRRQKNMFFQKAIVALRSANNLRIVDHRNAARPVLKALKNNAIACFLADHNCSEAEALFLPFLGKTAAVNRGPAILAVRAKALVLPAFMIRAPNGRFRFHHLPPLDTTELEGTADERVEAVTRYYNSAIESMVKKYPEQWFWMHKRWKTQPSGSRRVQMEKNQGTE</sequence>
<dbReference type="EMBL" id="CP000112">
    <property type="protein sequence ID" value="ABB38759.1"/>
    <property type="molecule type" value="Genomic_DNA"/>
</dbReference>